<dbReference type="GO" id="GO:0005829">
    <property type="term" value="C:cytosol"/>
    <property type="evidence" value="ECO:0007669"/>
    <property type="project" value="UniProtKB-SubCell"/>
</dbReference>
<name>A0A0L0FKZ2_9EUKA</name>
<dbReference type="RefSeq" id="XP_014151342.1">
    <property type="nucleotide sequence ID" value="XM_014295867.1"/>
</dbReference>
<dbReference type="InterPro" id="IPR051960">
    <property type="entry name" value="eIF2B_gamma"/>
</dbReference>
<dbReference type="GO" id="GO:0002183">
    <property type="term" value="P:cytoplasmic translational initiation"/>
    <property type="evidence" value="ECO:0007669"/>
    <property type="project" value="TreeGrafter"/>
</dbReference>
<dbReference type="GO" id="GO:0003743">
    <property type="term" value="F:translation initiation factor activity"/>
    <property type="evidence" value="ECO:0007669"/>
    <property type="project" value="TreeGrafter"/>
</dbReference>
<evidence type="ECO:0000256" key="2">
    <source>
        <dbReference type="ARBA" id="ARBA00007878"/>
    </source>
</evidence>
<dbReference type="PANTHER" id="PTHR45989:SF1">
    <property type="entry name" value="TRANSLATION INITIATION FACTOR EIF-2B SUBUNIT GAMMA"/>
    <property type="match status" value="1"/>
</dbReference>
<dbReference type="Gene3D" id="2.160.10.10">
    <property type="entry name" value="Hexapeptide repeat proteins"/>
    <property type="match status" value="1"/>
</dbReference>
<evidence type="ECO:0000256" key="6">
    <source>
        <dbReference type="ARBA" id="ARBA00046432"/>
    </source>
</evidence>
<keyword evidence="9" id="KW-1185">Reference proteome</keyword>
<dbReference type="EMBL" id="KQ242732">
    <property type="protein sequence ID" value="KNC77440.1"/>
    <property type="molecule type" value="Genomic_DNA"/>
</dbReference>
<dbReference type="InterPro" id="IPR011004">
    <property type="entry name" value="Trimer_LpxA-like_sf"/>
</dbReference>
<feature type="domain" description="Glucose-1-phosphate adenylyltransferase/Bifunctional protein GlmU-like C-terminal hexapeptide" evidence="7">
    <location>
        <begin position="24"/>
        <end position="75"/>
    </location>
</feature>
<evidence type="ECO:0000256" key="4">
    <source>
        <dbReference type="ARBA" id="ARBA00022540"/>
    </source>
</evidence>
<evidence type="ECO:0000313" key="9">
    <source>
        <dbReference type="Proteomes" id="UP000054560"/>
    </source>
</evidence>
<evidence type="ECO:0000256" key="3">
    <source>
        <dbReference type="ARBA" id="ARBA00022490"/>
    </source>
</evidence>
<comment type="similarity">
    <text evidence="2">Belongs to the eIF-2B gamma/epsilon subunits family.</text>
</comment>
<protein>
    <recommendedName>
        <fullName evidence="7">Glucose-1-phosphate adenylyltransferase/Bifunctional protein GlmU-like C-terminal hexapeptide domain-containing protein</fullName>
    </recommendedName>
</protein>
<keyword evidence="3" id="KW-0963">Cytoplasm</keyword>
<evidence type="ECO:0000313" key="8">
    <source>
        <dbReference type="EMBL" id="KNC77440.1"/>
    </source>
</evidence>
<evidence type="ECO:0000259" key="7">
    <source>
        <dbReference type="Pfam" id="PF24894"/>
    </source>
</evidence>
<accession>A0A0L0FKZ2</accession>
<dbReference type="SUPFAM" id="SSF51161">
    <property type="entry name" value="Trimeric LpxA-like enzymes"/>
    <property type="match status" value="1"/>
</dbReference>
<evidence type="ECO:0000256" key="1">
    <source>
        <dbReference type="ARBA" id="ARBA00004514"/>
    </source>
</evidence>
<dbReference type="Pfam" id="PF24894">
    <property type="entry name" value="Hexapep_GlmU"/>
    <property type="match status" value="1"/>
</dbReference>
<gene>
    <name evidence="8" type="ORF">SARC_10100</name>
</gene>
<dbReference type="OrthoDB" id="10250549at2759"/>
<comment type="subcellular location">
    <subcellularLocation>
        <location evidence="1">Cytoplasm</location>
        <location evidence="1">Cytosol</location>
    </subcellularLocation>
</comment>
<sequence>MHANDMPDIGTRFALFTLFHPESSQLSDDSKIGDSCTVEGRVSIKNSTVGSHTTIRANVKLNNCVIMDHAEIGAGYCLFGECTFVTCHTVFGFKT</sequence>
<dbReference type="PANTHER" id="PTHR45989">
    <property type="entry name" value="TRANSLATION INITIATION FACTOR EIF-2B SUBUNIT GAMMA"/>
    <property type="match status" value="1"/>
</dbReference>
<reference evidence="8 9" key="1">
    <citation type="submission" date="2011-02" db="EMBL/GenBank/DDBJ databases">
        <title>The Genome Sequence of Sphaeroforma arctica JP610.</title>
        <authorList>
            <consortium name="The Broad Institute Genome Sequencing Platform"/>
            <person name="Russ C."/>
            <person name="Cuomo C."/>
            <person name="Young S.K."/>
            <person name="Zeng Q."/>
            <person name="Gargeya S."/>
            <person name="Alvarado L."/>
            <person name="Berlin A."/>
            <person name="Chapman S.B."/>
            <person name="Chen Z."/>
            <person name="Freedman E."/>
            <person name="Gellesch M."/>
            <person name="Goldberg J."/>
            <person name="Griggs A."/>
            <person name="Gujja S."/>
            <person name="Heilman E."/>
            <person name="Heiman D."/>
            <person name="Howarth C."/>
            <person name="Mehta T."/>
            <person name="Neiman D."/>
            <person name="Pearson M."/>
            <person name="Roberts A."/>
            <person name="Saif S."/>
            <person name="Shea T."/>
            <person name="Shenoy N."/>
            <person name="Sisk P."/>
            <person name="Stolte C."/>
            <person name="Sykes S."/>
            <person name="White J."/>
            <person name="Yandava C."/>
            <person name="Burger G."/>
            <person name="Gray M.W."/>
            <person name="Holland P.W.H."/>
            <person name="King N."/>
            <person name="Lang F.B.F."/>
            <person name="Roger A.J."/>
            <person name="Ruiz-Trillo I."/>
            <person name="Haas B."/>
            <person name="Nusbaum C."/>
            <person name="Birren B."/>
        </authorList>
    </citation>
    <scope>NUCLEOTIDE SEQUENCE [LARGE SCALE GENOMIC DNA]</scope>
    <source>
        <strain evidence="8 9">JP610</strain>
    </source>
</reference>
<dbReference type="STRING" id="667725.A0A0L0FKZ2"/>
<proteinExistence type="inferred from homology"/>
<evidence type="ECO:0000256" key="5">
    <source>
        <dbReference type="ARBA" id="ARBA00022917"/>
    </source>
</evidence>
<dbReference type="GO" id="GO:0005851">
    <property type="term" value="C:eukaryotic translation initiation factor 2B complex"/>
    <property type="evidence" value="ECO:0007669"/>
    <property type="project" value="TreeGrafter"/>
</dbReference>
<organism evidence="8 9">
    <name type="scientific">Sphaeroforma arctica JP610</name>
    <dbReference type="NCBI Taxonomy" id="667725"/>
    <lineage>
        <taxon>Eukaryota</taxon>
        <taxon>Ichthyosporea</taxon>
        <taxon>Ichthyophonida</taxon>
        <taxon>Sphaeroforma</taxon>
    </lineage>
</organism>
<dbReference type="GeneID" id="25910604"/>
<comment type="subunit">
    <text evidence="6">Component of the translation initiation factor 2B (eIF2B) complex which is a heterodecamer of two sets of five different subunits: alpha, beta, gamma, delta and epsilon. Subunits alpha, beta and delta comprise a regulatory subcomplex and subunits epsilon and gamma comprise a catalytic subcomplex. Within the complex, the hexameric regulatory complex resides at the center, with the two heterodimeric catalytic subcomplexes bound on opposite sides.</text>
</comment>
<dbReference type="GO" id="GO:0005085">
    <property type="term" value="F:guanyl-nucleotide exchange factor activity"/>
    <property type="evidence" value="ECO:0007669"/>
    <property type="project" value="TreeGrafter"/>
</dbReference>
<keyword evidence="5" id="KW-0648">Protein biosynthesis</keyword>
<keyword evidence="4" id="KW-0396">Initiation factor</keyword>
<dbReference type="InterPro" id="IPR056818">
    <property type="entry name" value="GlmU/GlgC-like_hexapep"/>
</dbReference>
<dbReference type="Proteomes" id="UP000054560">
    <property type="component" value="Unassembled WGS sequence"/>
</dbReference>
<dbReference type="AlphaFoldDB" id="A0A0L0FKZ2"/>